<dbReference type="Pfam" id="PF17668">
    <property type="entry name" value="Acetyltransf_17"/>
    <property type="match status" value="1"/>
</dbReference>
<dbReference type="InterPro" id="IPR051554">
    <property type="entry name" value="Acetyltransferase_Eis"/>
</dbReference>
<dbReference type="InterPro" id="IPR041380">
    <property type="entry name" value="Acetyltransf_17"/>
</dbReference>
<protein>
    <submittedName>
        <fullName evidence="2">GNAT family N-acetyltransferase</fullName>
        <ecNumber evidence="2">2.3.1.-</ecNumber>
    </submittedName>
</protein>
<dbReference type="EC" id="2.3.1.-" evidence="2"/>
<dbReference type="EMBL" id="JBHSLD010000004">
    <property type="protein sequence ID" value="MFC5379715.1"/>
    <property type="molecule type" value="Genomic_DNA"/>
</dbReference>
<dbReference type="NCBIfam" id="NF002367">
    <property type="entry name" value="PRK01346.1-4"/>
    <property type="match status" value="1"/>
</dbReference>
<proteinExistence type="predicted"/>
<dbReference type="InterPro" id="IPR036527">
    <property type="entry name" value="SCP2_sterol-bd_dom_sf"/>
</dbReference>
<dbReference type="Gene3D" id="3.30.1050.10">
    <property type="entry name" value="SCP2 sterol-binding domain"/>
    <property type="match status" value="1"/>
</dbReference>
<keyword evidence="2" id="KW-0012">Acyltransferase</keyword>
<dbReference type="PANTHER" id="PTHR37817:SF1">
    <property type="entry name" value="N-ACETYLTRANSFERASE EIS"/>
    <property type="match status" value="1"/>
</dbReference>
<dbReference type="SUPFAM" id="SSF55718">
    <property type="entry name" value="SCP-like"/>
    <property type="match status" value="1"/>
</dbReference>
<dbReference type="GO" id="GO:0016746">
    <property type="term" value="F:acyltransferase activity"/>
    <property type="evidence" value="ECO:0007669"/>
    <property type="project" value="UniProtKB-KW"/>
</dbReference>
<dbReference type="RefSeq" id="WP_340268943.1">
    <property type="nucleotide sequence ID" value="NZ_JBBEOG010000003.1"/>
</dbReference>
<gene>
    <name evidence="2" type="ORF">ACFPJ6_02820</name>
</gene>
<dbReference type="InterPro" id="IPR016181">
    <property type="entry name" value="Acyl_CoA_acyltransferase"/>
</dbReference>
<dbReference type="PANTHER" id="PTHR37817">
    <property type="entry name" value="N-ACETYLTRANSFERASE EIS"/>
    <property type="match status" value="1"/>
</dbReference>
<comment type="caution">
    <text evidence="2">The sequence shown here is derived from an EMBL/GenBank/DDBJ whole genome shotgun (WGS) entry which is preliminary data.</text>
</comment>
<dbReference type="Pfam" id="PF13527">
    <property type="entry name" value="Acetyltransf_9"/>
    <property type="match status" value="1"/>
</dbReference>
<keyword evidence="2" id="KW-0808">Transferase</keyword>
<keyword evidence="3" id="KW-1185">Reference proteome</keyword>
<evidence type="ECO:0000259" key="1">
    <source>
        <dbReference type="Pfam" id="PF17668"/>
    </source>
</evidence>
<organism evidence="2 3">
    <name type="scientific">Aquipuribacter nitratireducens</name>
    <dbReference type="NCBI Taxonomy" id="650104"/>
    <lineage>
        <taxon>Bacteria</taxon>
        <taxon>Bacillati</taxon>
        <taxon>Actinomycetota</taxon>
        <taxon>Actinomycetes</taxon>
        <taxon>Micrococcales</taxon>
        <taxon>Intrasporangiaceae</taxon>
        <taxon>Aquipuribacter</taxon>
    </lineage>
</organism>
<name>A0ABW0GIN2_9MICO</name>
<evidence type="ECO:0000313" key="3">
    <source>
        <dbReference type="Proteomes" id="UP001596122"/>
    </source>
</evidence>
<dbReference type="CDD" id="cd04301">
    <property type="entry name" value="NAT_SF"/>
    <property type="match status" value="1"/>
</dbReference>
<dbReference type="Gene3D" id="3.40.630.30">
    <property type="match status" value="2"/>
</dbReference>
<evidence type="ECO:0000313" key="2">
    <source>
        <dbReference type="EMBL" id="MFC5379715.1"/>
    </source>
</evidence>
<feature type="domain" description="Eis-like acetyltransferase" evidence="1">
    <location>
        <begin position="205"/>
        <end position="318"/>
    </location>
</feature>
<reference evidence="3" key="1">
    <citation type="journal article" date="2019" name="Int. J. Syst. Evol. Microbiol.">
        <title>The Global Catalogue of Microorganisms (GCM) 10K type strain sequencing project: providing services to taxonomists for standard genome sequencing and annotation.</title>
        <authorList>
            <consortium name="The Broad Institute Genomics Platform"/>
            <consortium name="The Broad Institute Genome Sequencing Center for Infectious Disease"/>
            <person name="Wu L."/>
            <person name="Ma J."/>
        </authorList>
    </citation>
    <scope>NUCLEOTIDE SEQUENCE [LARGE SCALE GENOMIC DNA]</scope>
    <source>
        <strain evidence="3">CCUG 43114</strain>
    </source>
</reference>
<accession>A0ABW0GIN2</accession>
<sequence>MTNQHATDQRATAILSPDLDDVDAARSWRDSFADVFGVSRGTRAELEAVLPTWRGQRLTGVQDGGRWVATFRSWRGSSTVPGGALTGHDPLDARSVPSELVSTVSVSPTHRRRGLLTALMRDCLDHARATGAVVATLFASESAIYGRYGYGVASEVADLTVAVPQARSWSVASTAAPGRLRLVEDDDLLDVGPDLFEAARLRMPGAVGRNEVGWLRLLERIPAPEADTARPPRLRVVHEGQDGTVDGYARVGLDERWEDGGPAYTATVHDLTALDPRVAAVLWRFVLDLDLVRSVTAEHRSPADLLRHLPVDGRAVRASVRDGHWWRVLDTPALLSTRRWSAPGRLVLQVVDPDGPAGGTWRLDVDEDGHAEVVPTDALPDLTLPVHAVPAVATGVRPLPLLAAAGGLDEHRPGGVALLERLAHVAPVALAGVQGF</sequence>
<dbReference type="SUPFAM" id="SSF55729">
    <property type="entry name" value="Acyl-CoA N-acyltransferases (Nat)"/>
    <property type="match status" value="1"/>
</dbReference>
<dbReference type="Proteomes" id="UP001596122">
    <property type="component" value="Unassembled WGS sequence"/>
</dbReference>